<feature type="transmembrane region" description="Helical" evidence="7">
    <location>
        <begin position="282"/>
        <end position="303"/>
    </location>
</feature>
<keyword evidence="3" id="KW-1003">Cell membrane</keyword>
<proteinExistence type="inferred from homology"/>
<dbReference type="Proteomes" id="UP000002527">
    <property type="component" value="Chromosome"/>
</dbReference>
<keyword evidence="6 7" id="KW-0472">Membrane</keyword>
<dbReference type="KEGG" id="bca:BCE_1837"/>
<feature type="transmembrane region" description="Helical" evidence="7">
    <location>
        <begin position="309"/>
        <end position="330"/>
    </location>
</feature>
<dbReference type="GO" id="GO:0005886">
    <property type="term" value="C:plasma membrane"/>
    <property type="evidence" value="ECO:0007669"/>
    <property type="project" value="UniProtKB-SubCell"/>
</dbReference>
<evidence type="ECO:0000256" key="3">
    <source>
        <dbReference type="ARBA" id="ARBA00022475"/>
    </source>
</evidence>
<dbReference type="PANTHER" id="PTHR34184">
    <property type="entry name" value="UPF0718 PROTEIN YCGR"/>
    <property type="match status" value="1"/>
</dbReference>
<protein>
    <submittedName>
        <fullName evidence="8">Membrane protein, putative</fullName>
    </submittedName>
</protein>
<sequence>MMEKKKSIINHNGYDLRIGIDYKICAVAGSFWTRTCLHISKMEARRMVFNRVSKELIGIALIAMFLFLLFFVDFTSLANLHKSMPKEWLNVNTVFLSIIFEAIPFILLGVIVSSLIQVFVTEDMIQKVMPKSPIVAMVPAVFVGILFPMCECVIIPIVRRLIQKGLPLHVGIVILLSAPIMNPVVLLSTVYAFQKNDYIVYARFGVTILVALFIGLIVYYRYRERNVLKDVEVSVQKNKKKSWKDVMNHTVDEFFDTGKYLLIGAFLASVFQTFFDRNVLDAVAHNEVIAPIIMMGFGYVLSICSAADSFIAASFGHVFSVKALLAFLVFGPMLDMKNTFMLFAYFQKRFVFFLIGIIILSVYTIVQITTL</sequence>
<comment type="subcellular location">
    <subcellularLocation>
        <location evidence="1">Cell membrane</location>
        <topology evidence="1">Multi-pass membrane protein</topology>
    </subcellularLocation>
</comment>
<dbReference type="AlphaFoldDB" id="Q73AE3"/>
<reference evidence="8 9" key="1">
    <citation type="journal article" date="2004" name="Nucleic Acids Res.">
        <title>The genome sequence of Bacillus cereus ATCC 10987 reveals metabolic adaptations and a large plasmid related to Bacillus anthracis pXO1.</title>
        <authorList>
            <person name="Rasko D.A."/>
            <person name="Ravel J."/>
            <person name="Okstad O.A."/>
            <person name="Helgason E."/>
            <person name="Cer R.Z."/>
            <person name="Jiang L."/>
            <person name="Shores K.A."/>
            <person name="Fouts D.E."/>
            <person name="Tourasse N.J."/>
            <person name="Angiuoli S.V."/>
            <person name="Kolonay J."/>
            <person name="Nelson W.C."/>
            <person name="Kolsto A.-B."/>
            <person name="Fraser C.M."/>
            <person name="Read T.D."/>
        </authorList>
    </citation>
    <scope>NUCLEOTIDE SEQUENCE [LARGE SCALE GENOMIC DNA]</scope>
    <source>
        <strain evidence="9">ATCC 10987 / NRS 248</strain>
    </source>
</reference>
<dbReference type="InterPro" id="IPR005524">
    <property type="entry name" value="DUF318"/>
</dbReference>
<feature type="transmembrane region" description="Helical" evidence="7">
    <location>
        <begin position="350"/>
        <end position="369"/>
    </location>
</feature>
<organism evidence="8 9">
    <name type="scientific">Bacillus cereus (strain ATCC 10987 / NRS 248)</name>
    <dbReference type="NCBI Taxonomy" id="222523"/>
    <lineage>
        <taxon>Bacteria</taxon>
        <taxon>Bacillati</taxon>
        <taxon>Bacillota</taxon>
        <taxon>Bacilli</taxon>
        <taxon>Bacillales</taxon>
        <taxon>Bacillaceae</taxon>
        <taxon>Bacillus</taxon>
        <taxon>Bacillus cereus group</taxon>
    </lineage>
</organism>
<gene>
    <name evidence="8" type="ordered locus">BCE_1837</name>
</gene>
<evidence type="ECO:0000256" key="4">
    <source>
        <dbReference type="ARBA" id="ARBA00022692"/>
    </source>
</evidence>
<feature type="transmembrane region" description="Helical" evidence="7">
    <location>
        <begin position="56"/>
        <end position="74"/>
    </location>
</feature>
<feature type="transmembrane region" description="Helical" evidence="7">
    <location>
        <begin position="200"/>
        <end position="220"/>
    </location>
</feature>
<feature type="transmembrane region" description="Helical" evidence="7">
    <location>
        <begin position="94"/>
        <end position="120"/>
    </location>
</feature>
<dbReference type="Pfam" id="PF03773">
    <property type="entry name" value="ArsP_1"/>
    <property type="match status" value="1"/>
</dbReference>
<dbReference type="InterPro" id="IPR052923">
    <property type="entry name" value="UPF0718"/>
</dbReference>
<accession>Q73AE3</accession>
<keyword evidence="5 7" id="KW-1133">Transmembrane helix</keyword>
<evidence type="ECO:0000313" key="9">
    <source>
        <dbReference type="Proteomes" id="UP000002527"/>
    </source>
</evidence>
<feature type="transmembrane region" description="Helical" evidence="7">
    <location>
        <begin position="257"/>
        <end position="275"/>
    </location>
</feature>
<dbReference type="PANTHER" id="PTHR34184:SF4">
    <property type="entry name" value="UPF0718 PROTEIN YCGR"/>
    <property type="match status" value="1"/>
</dbReference>
<evidence type="ECO:0000256" key="5">
    <source>
        <dbReference type="ARBA" id="ARBA00022989"/>
    </source>
</evidence>
<feature type="transmembrane region" description="Helical" evidence="7">
    <location>
        <begin position="132"/>
        <end position="158"/>
    </location>
</feature>
<evidence type="ECO:0000256" key="1">
    <source>
        <dbReference type="ARBA" id="ARBA00004651"/>
    </source>
</evidence>
<keyword evidence="4 7" id="KW-0812">Transmembrane</keyword>
<dbReference type="EMBL" id="AE017194">
    <property type="protein sequence ID" value="AAS40762.1"/>
    <property type="molecule type" value="Genomic_DNA"/>
</dbReference>
<dbReference type="HOGENOM" id="CLU_039914_2_1_9"/>
<evidence type="ECO:0000313" key="8">
    <source>
        <dbReference type="EMBL" id="AAS40762.1"/>
    </source>
</evidence>
<comment type="similarity">
    <text evidence="2">Belongs to the UPF0718 family.</text>
</comment>
<evidence type="ECO:0000256" key="2">
    <source>
        <dbReference type="ARBA" id="ARBA00006386"/>
    </source>
</evidence>
<evidence type="ECO:0000256" key="7">
    <source>
        <dbReference type="SAM" id="Phobius"/>
    </source>
</evidence>
<name>Q73AE3_BACC1</name>
<evidence type="ECO:0000256" key="6">
    <source>
        <dbReference type="ARBA" id="ARBA00023136"/>
    </source>
</evidence>
<feature type="transmembrane region" description="Helical" evidence="7">
    <location>
        <begin position="170"/>
        <end position="193"/>
    </location>
</feature>